<name>A0A9P3GG21_9APHY</name>
<gene>
    <name evidence="1" type="ORF">PsYK624_097890</name>
</gene>
<protein>
    <submittedName>
        <fullName evidence="1">Uncharacterized protein</fullName>
    </submittedName>
</protein>
<sequence>MYYYPPPPRHVLVPAPRARKIPLPQQIVAQTAAASAFRTACTSRRTRYISLCRQPRCAFPPAGAKYSSLACRPRLARSCQHATQSCRCAFPKAAGHLDEVVSSITPVLRSPERSASEHQPTMQEAFVLQSPSSRGLAVATHAPAAVTIRPPMDTFPALISGRATVSGQSLRCYGPSLPRNTPDWQRETDVIYCLRSRSPRVWRGVPSAQSFLRDDEAYFCAARRREKCFGSCSQWQAVHAT</sequence>
<evidence type="ECO:0000313" key="1">
    <source>
        <dbReference type="EMBL" id="GJE93629.1"/>
    </source>
</evidence>
<dbReference type="EMBL" id="BPQB01000033">
    <property type="protein sequence ID" value="GJE93629.1"/>
    <property type="molecule type" value="Genomic_DNA"/>
</dbReference>
<proteinExistence type="predicted"/>
<evidence type="ECO:0000313" key="2">
    <source>
        <dbReference type="Proteomes" id="UP000703269"/>
    </source>
</evidence>
<keyword evidence="2" id="KW-1185">Reference proteome</keyword>
<accession>A0A9P3GG21</accession>
<reference evidence="1 2" key="1">
    <citation type="submission" date="2021-08" db="EMBL/GenBank/DDBJ databases">
        <title>Draft Genome Sequence of Phanerochaete sordida strain YK-624.</title>
        <authorList>
            <person name="Mori T."/>
            <person name="Dohra H."/>
            <person name="Suzuki T."/>
            <person name="Kawagishi H."/>
            <person name="Hirai H."/>
        </authorList>
    </citation>
    <scope>NUCLEOTIDE SEQUENCE [LARGE SCALE GENOMIC DNA]</scope>
    <source>
        <strain evidence="1 2">YK-624</strain>
    </source>
</reference>
<comment type="caution">
    <text evidence="1">The sequence shown here is derived from an EMBL/GenBank/DDBJ whole genome shotgun (WGS) entry which is preliminary data.</text>
</comment>
<dbReference type="Proteomes" id="UP000703269">
    <property type="component" value="Unassembled WGS sequence"/>
</dbReference>
<organism evidence="1 2">
    <name type="scientific">Phanerochaete sordida</name>
    <dbReference type="NCBI Taxonomy" id="48140"/>
    <lineage>
        <taxon>Eukaryota</taxon>
        <taxon>Fungi</taxon>
        <taxon>Dikarya</taxon>
        <taxon>Basidiomycota</taxon>
        <taxon>Agaricomycotina</taxon>
        <taxon>Agaricomycetes</taxon>
        <taxon>Polyporales</taxon>
        <taxon>Phanerochaetaceae</taxon>
        <taxon>Phanerochaete</taxon>
    </lineage>
</organism>
<dbReference type="AlphaFoldDB" id="A0A9P3GG21"/>